<feature type="domain" description="CinA C-terminal" evidence="1">
    <location>
        <begin position="8"/>
        <end position="161"/>
    </location>
</feature>
<dbReference type="NCBIfam" id="TIGR00199">
    <property type="entry name" value="PncC_domain"/>
    <property type="match status" value="1"/>
</dbReference>
<dbReference type="InterPro" id="IPR008136">
    <property type="entry name" value="CinA_C"/>
</dbReference>
<evidence type="ECO:0000313" key="3">
    <source>
        <dbReference type="Proteomes" id="UP001165481"/>
    </source>
</evidence>
<accession>A0ABT7IJW6</accession>
<dbReference type="EMBL" id="JAKZJU020000001">
    <property type="protein sequence ID" value="MDL2058660.1"/>
    <property type="molecule type" value="Genomic_DNA"/>
</dbReference>
<dbReference type="InterPro" id="IPR036653">
    <property type="entry name" value="CinA-like_C"/>
</dbReference>
<reference evidence="2" key="1">
    <citation type="submission" date="2023-03" db="EMBL/GenBank/DDBJ databases">
        <title>Mesosutterella sp. nov. isolated from porcine feces.</title>
        <authorList>
            <person name="Yu S."/>
        </authorList>
    </citation>
    <scope>NUCLEOTIDE SEQUENCE</scope>
    <source>
        <strain evidence="2">AGMB02718</strain>
    </source>
</reference>
<evidence type="ECO:0000313" key="2">
    <source>
        <dbReference type="EMBL" id="MDL2058660.1"/>
    </source>
</evidence>
<name>A0ABT7IJW6_9BURK</name>
<sequence>MNQKIYGLAQELGRAARAAGVKIATAESCTAGGIAYAITEVAGSSEWLDRGYVTYSVRAKHEMLGVEPELVQREGVVSEAVAAAMARGAVAKSGADCSAAVTGIAGPGGAEPGRPVGTVCFGWGLREQGHIVVRTETRHFDGGRESVRLQTVEAAIAGLIALLKGRGER</sequence>
<evidence type="ECO:0000259" key="1">
    <source>
        <dbReference type="Pfam" id="PF02464"/>
    </source>
</evidence>
<gene>
    <name evidence="2" type="ORF">MUN46_001645</name>
</gene>
<proteinExistence type="predicted"/>
<comment type="caution">
    <text evidence="2">The sequence shown here is derived from an EMBL/GenBank/DDBJ whole genome shotgun (WGS) entry which is preliminary data.</text>
</comment>
<keyword evidence="3" id="KW-1185">Reference proteome</keyword>
<organism evidence="2 3">
    <name type="scientific">Mesosutterella faecium</name>
    <dbReference type="NCBI Taxonomy" id="2925194"/>
    <lineage>
        <taxon>Bacteria</taxon>
        <taxon>Pseudomonadati</taxon>
        <taxon>Pseudomonadota</taxon>
        <taxon>Betaproteobacteria</taxon>
        <taxon>Burkholderiales</taxon>
        <taxon>Sutterellaceae</taxon>
        <taxon>Mesosutterella</taxon>
    </lineage>
</organism>
<dbReference type="SUPFAM" id="SSF142433">
    <property type="entry name" value="CinA-like"/>
    <property type="match status" value="1"/>
</dbReference>
<dbReference type="Gene3D" id="3.90.950.20">
    <property type="entry name" value="CinA-like"/>
    <property type="match status" value="1"/>
</dbReference>
<protein>
    <submittedName>
        <fullName evidence="2">CinA family protein</fullName>
    </submittedName>
</protein>
<dbReference type="Proteomes" id="UP001165481">
    <property type="component" value="Unassembled WGS sequence"/>
</dbReference>
<dbReference type="RefSeq" id="WP_243375878.1">
    <property type="nucleotide sequence ID" value="NZ_JAKZJU020000001.1"/>
</dbReference>
<dbReference type="Pfam" id="PF02464">
    <property type="entry name" value="CinA"/>
    <property type="match status" value="1"/>
</dbReference>